<evidence type="ECO:0000313" key="3">
    <source>
        <dbReference type="EMBL" id="GBP48104.1"/>
    </source>
</evidence>
<reference evidence="3 4" key="1">
    <citation type="journal article" date="2019" name="Commun. Biol.">
        <title>The bagworm genome reveals a unique fibroin gene that provides high tensile strength.</title>
        <authorList>
            <person name="Kono N."/>
            <person name="Nakamura H."/>
            <person name="Ohtoshi R."/>
            <person name="Tomita M."/>
            <person name="Numata K."/>
            <person name="Arakawa K."/>
        </authorList>
    </citation>
    <scope>NUCLEOTIDE SEQUENCE [LARGE SCALE GENOMIC DNA]</scope>
</reference>
<feature type="transmembrane region" description="Helical" evidence="2">
    <location>
        <begin position="63"/>
        <end position="84"/>
    </location>
</feature>
<sequence length="154" mass="17259">MPMHIRPNGRPERAEKLTSVSWRVRIIYVALKWESDSIVLCLLHAIYVDVQGKRKSNCKANRWAGLLLLVVAHNFLFSLTIIRYQVPLRSIYQAPVQIKLNRAQFDFAYNVLRSTANGTVTSDSGAAAIVAPYSKRGRPDPGHGGVDRRASELS</sequence>
<evidence type="ECO:0000313" key="4">
    <source>
        <dbReference type="Proteomes" id="UP000299102"/>
    </source>
</evidence>
<feature type="region of interest" description="Disordered" evidence="1">
    <location>
        <begin position="133"/>
        <end position="154"/>
    </location>
</feature>
<name>A0A4C1WD58_EUMVA</name>
<keyword evidence="2" id="KW-0812">Transmembrane</keyword>
<dbReference type="AlphaFoldDB" id="A0A4C1WD58"/>
<dbReference type="EMBL" id="BGZK01000517">
    <property type="protein sequence ID" value="GBP48104.1"/>
    <property type="molecule type" value="Genomic_DNA"/>
</dbReference>
<proteinExistence type="predicted"/>
<accession>A0A4C1WD58</accession>
<keyword evidence="2" id="KW-1133">Transmembrane helix</keyword>
<evidence type="ECO:0000256" key="1">
    <source>
        <dbReference type="SAM" id="MobiDB-lite"/>
    </source>
</evidence>
<protein>
    <submittedName>
        <fullName evidence="3">Uncharacterized protein</fullName>
    </submittedName>
</protein>
<gene>
    <name evidence="3" type="ORF">EVAR_74609_1</name>
</gene>
<dbReference type="Proteomes" id="UP000299102">
    <property type="component" value="Unassembled WGS sequence"/>
</dbReference>
<organism evidence="3 4">
    <name type="scientific">Eumeta variegata</name>
    <name type="common">Bagworm moth</name>
    <name type="synonym">Eumeta japonica</name>
    <dbReference type="NCBI Taxonomy" id="151549"/>
    <lineage>
        <taxon>Eukaryota</taxon>
        <taxon>Metazoa</taxon>
        <taxon>Ecdysozoa</taxon>
        <taxon>Arthropoda</taxon>
        <taxon>Hexapoda</taxon>
        <taxon>Insecta</taxon>
        <taxon>Pterygota</taxon>
        <taxon>Neoptera</taxon>
        <taxon>Endopterygota</taxon>
        <taxon>Lepidoptera</taxon>
        <taxon>Glossata</taxon>
        <taxon>Ditrysia</taxon>
        <taxon>Tineoidea</taxon>
        <taxon>Psychidae</taxon>
        <taxon>Oiketicinae</taxon>
        <taxon>Eumeta</taxon>
    </lineage>
</organism>
<comment type="caution">
    <text evidence="3">The sequence shown here is derived from an EMBL/GenBank/DDBJ whole genome shotgun (WGS) entry which is preliminary data.</text>
</comment>
<keyword evidence="4" id="KW-1185">Reference proteome</keyword>
<evidence type="ECO:0000256" key="2">
    <source>
        <dbReference type="SAM" id="Phobius"/>
    </source>
</evidence>
<keyword evidence="2" id="KW-0472">Membrane</keyword>
<feature type="compositionally biased region" description="Basic and acidic residues" evidence="1">
    <location>
        <begin position="137"/>
        <end position="154"/>
    </location>
</feature>